<evidence type="ECO:0000313" key="1">
    <source>
        <dbReference type="EMBL" id="SEM50888.1"/>
    </source>
</evidence>
<reference evidence="1 2" key="1">
    <citation type="submission" date="2016-10" db="EMBL/GenBank/DDBJ databases">
        <authorList>
            <person name="de Groot N.N."/>
        </authorList>
    </citation>
    <scope>NUCLEOTIDE SEQUENCE [LARGE SCALE GENOMIC DNA]</scope>
    <source>
        <strain evidence="1 2">DSM 8423</strain>
    </source>
</reference>
<dbReference type="STRING" id="43775.SAMN04489760_1194"/>
<sequence length="380" mass="42618">MNALSKEELTTLMQRRNDWCVSMFMPTFRTGVESQQNSIRLRNIVRQAEDGLANSGLRTQEVKELLEPVQELVNNILFWRNQSDGLALFVSKDEFHYFCLPFSFDELLVITDRFHMKPLLPLLHGDERFYVLALSQNKTILYEGTSQAIKEMSVDTLPNSLAEALQTDNPERQVKFRSGKGVGQGGMMSGHGADIEDVKGNLLQYFQRIDKGLHDLLKEGNIPLILAGVEYQFPIYREANSYPFLMEEGIAGNPKGASPEQLHRDAWAIVKPYLQKAENEALSQYNQSLGTGLTSDVVQEIIPAAYHGRVGILFVAPGYQYWGIYNPGDDTVLLDEKQEPGNEDLADFAAIQTFMNGGTVFVVAPDLLPGGARMAALFRY</sequence>
<protein>
    <submittedName>
        <fullName evidence="1">Uncharacterized protein</fullName>
    </submittedName>
</protein>
<gene>
    <name evidence="1" type="ORF">SAMN04489760_1194</name>
</gene>
<keyword evidence="2" id="KW-1185">Reference proteome</keyword>
<evidence type="ECO:0000313" key="2">
    <source>
        <dbReference type="Proteomes" id="UP000198744"/>
    </source>
</evidence>
<proteinExistence type="predicted"/>
<name>A0A1H7YZX2_9BACT</name>
<dbReference type="Proteomes" id="UP000198744">
    <property type="component" value="Unassembled WGS sequence"/>
</dbReference>
<dbReference type="OrthoDB" id="4393931at2"/>
<dbReference type="RefSeq" id="WP_093883978.1">
    <property type="nucleotide sequence ID" value="NZ_FOBS01000019.1"/>
</dbReference>
<dbReference type="InterPro" id="IPR041289">
    <property type="entry name" value="Bact_RF_family3"/>
</dbReference>
<dbReference type="EMBL" id="FOBS01000019">
    <property type="protein sequence ID" value="SEM50888.1"/>
    <property type="molecule type" value="Genomic_DNA"/>
</dbReference>
<accession>A0A1H7YZX2</accession>
<organism evidence="1 2">
    <name type="scientific">Syntrophus gentianae</name>
    <dbReference type="NCBI Taxonomy" id="43775"/>
    <lineage>
        <taxon>Bacteria</taxon>
        <taxon>Pseudomonadati</taxon>
        <taxon>Thermodesulfobacteriota</taxon>
        <taxon>Syntrophia</taxon>
        <taxon>Syntrophales</taxon>
        <taxon>Syntrophaceae</taxon>
        <taxon>Syntrophus</taxon>
    </lineage>
</organism>
<dbReference type="Pfam" id="PF18845">
    <property type="entry name" value="baeRF_family3"/>
    <property type="match status" value="1"/>
</dbReference>
<dbReference type="AlphaFoldDB" id="A0A1H7YZX2"/>